<dbReference type="Pfam" id="PF13229">
    <property type="entry name" value="Beta_helix"/>
    <property type="match status" value="1"/>
</dbReference>
<dbReference type="AlphaFoldDB" id="A0A516GRY1"/>
<protein>
    <submittedName>
        <fullName evidence="2">PDZ domain-containing protein</fullName>
    </submittedName>
</protein>
<dbReference type="PROSITE" id="PS50106">
    <property type="entry name" value="PDZ"/>
    <property type="match status" value="1"/>
</dbReference>
<dbReference type="Proteomes" id="UP000319209">
    <property type="component" value="Chromosome"/>
</dbReference>
<dbReference type="InterPro" id="IPR001478">
    <property type="entry name" value="PDZ"/>
</dbReference>
<organism evidence="2 3">
    <name type="scientific">Formosa sediminum</name>
    <dbReference type="NCBI Taxonomy" id="2594004"/>
    <lineage>
        <taxon>Bacteria</taxon>
        <taxon>Pseudomonadati</taxon>
        <taxon>Bacteroidota</taxon>
        <taxon>Flavobacteriia</taxon>
        <taxon>Flavobacteriales</taxon>
        <taxon>Flavobacteriaceae</taxon>
        <taxon>Formosa</taxon>
    </lineage>
</organism>
<dbReference type="Pfam" id="PF13180">
    <property type="entry name" value="PDZ_2"/>
    <property type="match status" value="1"/>
</dbReference>
<dbReference type="RefSeq" id="WP_143381166.1">
    <property type="nucleotide sequence ID" value="NZ_CP041637.1"/>
</dbReference>
<name>A0A516GRY1_9FLAO</name>
<dbReference type="Gene3D" id="2.30.42.10">
    <property type="match status" value="1"/>
</dbReference>
<dbReference type="SUPFAM" id="SSF50156">
    <property type="entry name" value="PDZ domain-like"/>
    <property type="match status" value="1"/>
</dbReference>
<accession>A0A516GRY1</accession>
<feature type="domain" description="PDZ" evidence="1">
    <location>
        <begin position="701"/>
        <end position="753"/>
    </location>
</feature>
<proteinExistence type="predicted"/>
<dbReference type="PANTHER" id="PTHR36453">
    <property type="entry name" value="SECRETED PROTEIN-RELATED"/>
    <property type="match status" value="1"/>
</dbReference>
<sequence length="788" mass="88907">MKFFQILTFLYCICILSSCESDQEQKIIYVSKTKVEMPNGTQALPFQDLEAAVENAYELRRLNPELPIEIKLKPGDYYLTQAITITPALNGLKITGTSPKEVRIKGSEILHPTWEAFNDNIVVSTVPEHLDFDQLVVNGEPQILARYPNYDADAQYWNGSAPDAISKERIATWSNPKGAYFHALHGGKWGGFHFTITGVDEQGEAILEGGQQNNRGSRSHAEFRMVENVFEELDSPGEWFLDKASHKLYYWPKENTNLEDSTIEVAVLKDLIQVVGTLEEPVKDVEISGMSFQHTKRTIMEDYEPLLRSDWSIYRGSVVFFEGTENCIVQDNEFVHLGGNVIMASKYNRGLQVTGNHIHDNGASAVSFVGDPSAVRSPSFNYGQFVDLKDMDTLAGSKNELYPRDCIVEDNLIHRIGRIEKQTAGVEIAIAMDITVSHNSIYDVPRAGINIGDGTWGGHVLQFNDVFNTVLETHDHGSFNSWGRDRFWHPKRGVMDSITTKIPDMYTWDAVKTTIIRNNRFRCDHGWDIDLDDGSSNYHIYNNLLLNSGLKLREGFNRVVENNIMVNNSLHPHVWFANSEDVFKHNIVGNAYQDVGLLGWGKELDYNLFPNEESMMKSQIYDRDLHSAYGDPQFKDPEHLDFTVAETSPALKLGFTNFPMDKFGVQKPELKALTKTPEVPVIKDPSENTSSPVVAWLRNQLKSVDSPQEQSAYGLNTAEGVIVLRIWKPSPAVQNGGIKKGDVILQAAGQPVKTVQDFFRINVEHPDDEMDLVVMRNQTETPIKIRTN</sequence>
<dbReference type="PROSITE" id="PS51257">
    <property type="entry name" value="PROKAR_LIPOPROTEIN"/>
    <property type="match status" value="1"/>
</dbReference>
<dbReference type="InterPro" id="IPR039448">
    <property type="entry name" value="Beta_helix"/>
</dbReference>
<evidence type="ECO:0000313" key="2">
    <source>
        <dbReference type="EMBL" id="QDO94281.1"/>
    </source>
</evidence>
<reference evidence="2 3" key="1">
    <citation type="submission" date="2019-07" db="EMBL/GenBank/DDBJ databases">
        <title>Genome sequencing for Formosa sp. PS13.</title>
        <authorList>
            <person name="Park S.-J."/>
        </authorList>
    </citation>
    <scope>NUCLEOTIDE SEQUENCE [LARGE SCALE GENOMIC DNA]</scope>
    <source>
        <strain evidence="2 3">PS13</strain>
    </source>
</reference>
<dbReference type="InterPro" id="IPR012334">
    <property type="entry name" value="Pectin_lyas_fold"/>
</dbReference>
<keyword evidence="3" id="KW-1185">Reference proteome</keyword>
<dbReference type="InterPro" id="IPR006626">
    <property type="entry name" value="PbH1"/>
</dbReference>
<evidence type="ECO:0000259" key="1">
    <source>
        <dbReference type="PROSITE" id="PS50106"/>
    </source>
</evidence>
<dbReference type="EMBL" id="CP041637">
    <property type="protein sequence ID" value="QDO94281.1"/>
    <property type="molecule type" value="Genomic_DNA"/>
</dbReference>
<dbReference type="Gene3D" id="2.160.20.10">
    <property type="entry name" value="Single-stranded right-handed beta-helix, Pectin lyase-like"/>
    <property type="match status" value="1"/>
</dbReference>
<dbReference type="SMART" id="SM00710">
    <property type="entry name" value="PbH1"/>
    <property type="match status" value="6"/>
</dbReference>
<gene>
    <name evidence="2" type="ORF">FNB79_09975</name>
</gene>
<dbReference type="InterPro" id="IPR036034">
    <property type="entry name" value="PDZ_sf"/>
</dbReference>
<dbReference type="SMART" id="SM00228">
    <property type="entry name" value="PDZ"/>
    <property type="match status" value="1"/>
</dbReference>
<dbReference type="InterPro" id="IPR011050">
    <property type="entry name" value="Pectin_lyase_fold/virulence"/>
</dbReference>
<dbReference type="SUPFAM" id="SSF51126">
    <property type="entry name" value="Pectin lyase-like"/>
    <property type="match status" value="1"/>
</dbReference>
<dbReference type="OrthoDB" id="9808066at2"/>
<evidence type="ECO:0000313" key="3">
    <source>
        <dbReference type="Proteomes" id="UP000319209"/>
    </source>
</evidence>
<dbReference type="KEGG" id="fop:FNB79_09975"/>
<dbReference type="PANTHER" id="PTHR36453:SF1">
    <property type="entry name" value="RIGHT HANDED BETA HELIX DOMAIN-CONTAINING PROTEIN"/>
    <property type="match status" value="1"/>
</dbReference>